<evidence type="ECO:0000313" key="1">
    <source>
        <dbReference type="EMBL" id="GFO44617.1"/>
    </source>
</evidence>
<sequence length="84" mass="9363">MAAATITLESAWRPPKLLVSLCGGRRIDSVYAETTLAQGRITSHHQRRKGMSRKLSQALIEALVTVKNPMPLEVILVLIKRSKR</sequence>
<accession>A0AAV4DKP6</accession>
<keyword evidence="2" id="KW-1185">Reference proteome</keyword>
<evidence type="ECO:0000313" key="2">
    <source>
        <dbReference type="Proteomes" id="UP000735302"/>
    </source>
</evidence>
<dbReference type="AlphaFoldDB" id="A0AAV4DKP6"/>
<reference evidence="1 2" key="1">
    <citation type="journal article" date="2021" name="Elife">
        <title>Chloroplast acquisition without the gene transfer in kleptoplastic sea slugs, Plakobranchus ocellatus.</title>
        <authorList>
            <person name="Maeda T."/>
            <person name="Takahashi S."/>
            <person name="Yoshida T."/>
            <person name="Shimamura S."/>
            <person name="Takaki Y."/>
            <person name="Nagai Y."/>
            <person name="Toyoda A."/>
            <person name="Suzuki Y."/>
            <person name="Arimoto A."/>
            <person name="Ishii H."/>
            <person name="Satoh N."/>
            <person name="Nishiyama T."/>
            <person name="Hasebe M."/>
            <person name="Maruyama T."/>
            <person name="Minagawa J."/>
            <person name="Obokata J."/>
            <person name="Shigenobu S."/>
        </authorList>
    </citation>
    <scope>NUCLEOTIDE SEQUENCE [LARGE SCALE GENOMIC DNA]</scope>
</reference>
<protein>
    <recommendedName>
        <fullName evidence="3">N-acetyltransferase domain-containing protein</fullName>
    </recommendedName>
</protein>
<gene>
    <name evidence="1" type="ORF">PoB_007112200</name>
</gene>
<organism evidence="1 2">
    <name type="scientific">Plakobranchus ocellatus</name>
    <dbReference type="NCBI Taxonomy" id="259542"/>
    <lineage>
        <taxon>Eukaryota</taxon>
        <taxon>Metazoa</taxon>
        <taxon>Spiralia</taxon>
        <taxon>Lophotrochozoa</taxon>
        <taxon>Mollusca</taxon>
        <taxon>Gastropoda</taxon>
        <taxon>Heterobranchia</taxon>
        <taxon>Euthyneura</taxon>
        <taxon>Panpulmonata</taxon>
        <taxon>Sacoglossa</taxon>
        <taxon>Placobranchoidea</taxon>
        <taxon>Plakobranchidae</taxon>
        <taxon>Plakobranchus</taxon>
    </lineage>
</organism>
<proteinExistence type="predicted"/>
<evidence type="ECO:0008006" key="3">
    <source>
        <dbReference type="Google" id="ProtNLM"/>
    </source>
</evidence>
<comment type="caution">
    <text evidence="1">The sequence shown here is derived from an EMBL/GenBank/DDBJ whole genome shotgun (WGS) entry which is preliminary data.</text>
</comment>
<dbReference type="Proteomes" id="UP000735302">
    <property type="component" value="Unassembled WGS sequence"/>
</dbReference>
<dbReference type="EMBL" id="BLXT01007982">
    <property type="protein sequence ID" value="GFO44617.1"/>
    <property type="molecule type" value="Genomic_DNA"/>
</dbReference>
<name>A0AAV4DKP6_9GAST</name>